<dbReference type="GO" id="GO:0005576">
    <property type="term" value="C:extracellular region"/>
    <property type="evidence" value="ECO:0007669"/>
    <property type="project" value="UniProtKB-SubCell"/>
</dbReference>
<dbReference type="PANTHER" id="PTHR24256">
    <property type="entry name" value="TRYPTASE-RELATED"/>
    <property type="match status" value="1"/>
</dbReference>
<protein>
    <submittedName>
        <fullName evidence="7">Serine protease grass</fullName>
    </submittedName>
</protein>
<dbReference type="Gene3D" id="2.40.10.10">
    <property type="entry name" value="Trypsin-like serine proteases"/>
    <property type="match status" value="2"/>
</dbReference>
<dbReference type="Proteomes" id="UP001652628">
    <property type="component" value="Chromosome 2R"/>
</dbReference>
<gene>
    <name evidence="7" type="primary">LOC108008283</name>
</gene>
<dbReference type="InterPro" id="IPR043504">
    <property type="entry name" value="Peptidase_S1_PA_chymotrypsin"/>
</dbReference>
<keyword evidence="6" id="KW-1185">Reference proteome</keyword>
<dbReference type="InterPro" id="IPR051487">
    <property type="entry name" value="Ser/Thr_Proteases_Immune/Dev"/>
</dbReference>
<keyword evidence="1" id="KW-1015">Disulfide bond</keyword>
<dbReference type="InterPro" id="IPR009003">
    <property type="entry name" value="Peptidase_S1_PA"/>
</dbReference>
<name>A0AB39Z2N8_DROSZ</name>
<evidence type="ECO:0000256" key="3">
    <source>
        <dbReference type="RuleBase" id="RU363034"/>
    </source>
</evidence>
<keyword evidence="3" id="KW-0720">Serine protease</keyword>
<accession>A0AB39Z2N8</accession>
<dbReference type="PROSITE" id="PS00135">
    <property type="entry name" value="TRYPSIN_SER"/>
    <property type="match status" value="1"/>
</dbReference>
<dbReference type="CDD" id="cd00190">
    <property type="entry name" value="Tryp_SPc"/>
    <property type="match status" value="1"/>
</dbReference>
<feature type="signal peptide" evidence="4">
    <location>
        <begin position="1"/>
        <end position="21"/>
    </location>
</feature>
<evidence type="ECO:0000313" key="7">
    <source>
        <dbReference type="RefSeq" id="XP_016927560.3"/>
    </source>
</evidence>
<keyword evidence="3" id="KW-0378">Hydrolase</keyword>
<dbReference type="SUPFAM" id="SSF50494">
    <property type="entry name" value="Trypsin-like serine proteases"/>
    <property type="match status" value="2"/>
</dbReference>
<dbReference type="PRINTS" id="PR00722">
    <property type="entry name" value="CHYMOTRYPSIN"/>
</dbReference>
<keyword evidence="3 7" id="KW-0645">Protease</keyword>
<organism evidence="6 7">
    <name type="scientific">Drosophila suzukii</name>
    <name type="common">Spotted-wing drosophila fruit fly</name>
    <dbReference type="NCBI Taxonomy" id="28584"/>
    <lineage>
        <taxon>Eukaryota</taxon>
        <taxon>Metazoa</taxon>
        <taxon>Ecdysozoa</taxon>
        <taxon>Arthropoda</taxon>
        <taxon>Hexapoda</taxon>
        <taxon>Insecta</taxon>
        <taxon>Pterygota</taxon>
        <taxon>Neoptera</taxon>
        <taxon>Endopterygota</taxon>
        <taxon>Diptera</taxon>
        <taxon>Brachycera</taxon>
        <taxon>Muscomorpha</taxon>
        <taxon>Ephydroidea</taxon>
        <taxon>Drosophilidae</taxon>
        <taxon>Drosophila</taxon>
        <taxon>Sophophora</taxon>
    </lineage>
</organism>
<dbReference type="Pfam" id="PF00089">
    <property type="entry name" value="Trypsin"/>
    <property type="match status" value="1"/>
</dbReference>
<feature type="chain" id="PRO_5045159445" evidence="4">
    <location>
        <begin position="22"/>
        <end position="481"/>
    </location>
</feature>
<dbReference type="PROSITE" id="PS50240">
    <property type="entry name" value="TRYPSIN_DOM"/>
    <property type="match status" value="1"/>
</dbReference>
<evidence type="ECO:0000313" key="6">
    <source>
        <dbReference type="Proteomes" id="UP001652628"/>
    </source>
</evidence>
<proteinExistence type="inferred from homology"/>
<evidence type="ECO:0000259" key="5">
    <source>
        <dbReference type="PROSITE" id="PS50240"/>
    </source>
</evidence>
<dbReference type="GO" id="GO:0004252">
    <property type="term" value="F:serine-type endopeptidase activity"/>
    <property type="evidence" value="ECO:0007669"/>
    <property type="project" value="InterPro"/>
</dbReference>
<dbReference type="GO" id="GO:0006508">
    <property type="term" value="P:proteolysis"/>
    <property type="evidence" value="ECO:0007669"/>
    <property type="project" value="UniProtKB-KW"/>
</dbReference>
<feature type="domain" description="Peptidase S1" evidence="5">
    <location>
        <begin position="37"/>
        <end position="263"/>
    </location>
</feature>
<evidence type="ECO:0000256" key="2">
    <source>
        <dbReference type="ARBA" id="ARBA00024195"/>
    </source>
</evidence>
<evidence type="ECO:0000256" key="4">
    <source>
        <dbReference type="SAM" id="SignalP"/>
    </source>
</evidence>
<dbReference type="AlphaFoldDB" id="A0AB39Z2N8"/>
<keyword evidence="4" id="KW-0732">Signal</keyword>
<comment type="similarity">
    <text evidence="2">Belongs to the peptidase S1 family. CLIP subfamily.</text>
</comment>
<dbReference type="InterPro" id="IPR033116">
    <property type="entry name" value="TRYPSIN_SER"/>
</dbReference>
<reference evidence="7" key="1">
    <citation type="submission" date="2025-08" db="UniProtKB">
        <authorList>
            <consortium name="RefSeq"/>
        </authorList>
    </citation>
    <scope>IDENTIFICATION</scope>
</reference>
<dbReference type="SMART" id="SM00020">
    <property type="entry name" value="Tryp_SPc"/>
    <property type="match status" value="1"/>
</dbReference>
<evidence type="ECO:0000256" key="1">
    <source>
        <dbReference type="ARBA" id="ARBA00023157"/>
    </source>
</evidence>
<dbReference type="InterPro" id="IPR001314">
    <property type="entry name" value="Peptidase_S1A"/>
</dbReference>
<dbReference type="GeneID" id="108008283"/>
<dbReference type="RefSeq" id="XP_016927560.3">
    <property type="nucleotide sequence ID" value="XM_017072071.4"/>
</dbReference>
<dbReference type="InterPro" id="IPR018114">
    <property type="entry name" value="TRYPSIN_HIS"/>
</dbReference>
<dbReference type="InterPro" id="IPR001254">
    <property type="entry name" value="Trypsin_dom"/>
</dbReference>
<sequence length="481" mass="54464">MPSLFVWILLSALHLSHQGHSDFLDESCGTSKFVAKISLGKNAKPEAARWMASVFDSTSFLCGGTLIHKSFVLTAAHCVENNNSDLFVKLGAYNKKLGTRTIRVSNAIRHQEYKSKDYRHDIALLRLEPSVTYDEHIRPICIFLDQRMGKQIRKFDAYGWGQTSEAPESDILQTITLYRSDPRECQRDLGLIPRETQICATSSNNGDTCGGDSGGPLTSLLTDGMHNFETQFGIISVGTSQCKGLGIYTDVSGYVDWIVRAVTTNLDMWLYKDCAGYSLKPILRATIYVGYHKTEGVLITNRYIMTNDVTLPHNSDFLFVVVMNTMYRVQNIFKFKSGIALIELQHQVTSMDGMKPICMFGTNYLQQHDQLGSYYIFGSTEDGYKYYYNVETVDTQGCANHMQKKIEPNQFCVTHMLRTNHWQSFVKPGDILAEKMIHFVLLGIVTYSSNGMYVIENARTYTESIAEIIISLRHYQEIIIT</sequence>
<dbReference type="PROSITE" id="PS00134">
    <property type="entry name" value="TRYPSIN_HIS"/>
    <property type="match status" value="1"/>
</dbReference>